<evidence type="ECO:0000259" key="1">
    <source>
        <dbReference type="Pfam" id="PF08241"/>
    </source>
</evidence>
<sequence>MKIDLGCGAHKREGFIGVDISPECGADVVHDLRTTPWPFADSSVDEAYCSHFFEHLTGAQRVDFMAELYRVLKPGALATMITPYWSSMGAMQDPTHQWPPVGEGSYYYFNKAWRDQYGLSHYGIHCDFDLEFSFRLDPALAQRPPQEQQFAARFYVNAVQEMTAVLKRQ</sequence>
<dbReference type="InterPro" id="IPR013216">
    <property type="entry name" value="Methyltransf_11"/>
</dbReference>
<evidence type="ECO:0000313" key="2">
    <source>
        <dbReference type="EMBL" id="GAA0707597.1"/>
    </source>
</evidence>
<proteinExistence type="predicted"/>
<dbReference type="Proteomes" id="UP001501523">
    <property type="component" value="Unassembled WGS sequence"/>
</dbReference>
<organism evidence="2 3">
    <name type="scientific">Dokdonella soli</name>
    <dbReference type="NCBI Taxonomy" id="529810"/>
    <lineage>
        <taxon>Bacteria</taxon>
        <taxon>Pseudomonadati</taxon>
        <taxon>Pseudomonadota</taxon>
        <taxon>Gammaproteobacteria</taxon>
        <taxon>Lysobacterales</taxon>
        <taxon>Rhodanobacteraceae</taxon>
        <taxon>Dokdonella</taxon>
    </lineage>
</organism>
<dbReference type="SUPFAM" id="SSF53335">
    <property type="entry name" value="S-adenosyl-L-methionine-dependent methyltransferases"/>
    <property type="match status" value="1"/>
</dbReference>
<name>A0ABN1ICV5_9GAMM</name>
<comment type="caution">
    <text evidence="2">The sequence shown here is derived from an EMBL/GenBank/DDBJ whole genome shotgun (WGS) entry which is preliminary data.</text>
</comment>
<dbReference type="CDD" id="cd02440">
    <property type="entry name" value="AdoMet_MTases"/>
    <property type="match status" value="1"/>
</dbReference>
<gene>
    <name evidence="2" type="ORF">GCM10009105_06450</name>
</gene>
<keyword evidence="3" id="KW-1185">Reference proteome</keyword>
<dbReference type="InterPro" id="IPR029063">
    <property type="entry name" value="SAM-dependent_MTases_sf"/>
</dbReference>
<dbReference type="EMBL" id="BAAAEU010000003">
    <property type="protein sequence ID" value="GAA0707597.1"/>
    <property type="molecule type" value="Genomic_DNA"/>
</dbReference>
<dbReference type="Gene3D" id="3.40.50.150">
    <property type="entry name" value="Vaccinia Virus protein VP39"/>
    <property type="match status" value="1"/>
</dbReference>
<dbReference type="Pfam" id="PF08241">
    <property type="entry name" value="Methyltransf_11"/>
    <property type="match status" value="1"/>
</dbReference>
<dbReference type="RefSeq" id="WP_343787109.1">
    <property type="nucleotide sequence ID" value="NZ_BAAAEU010000003.1"/>
</dbReference>
<feature type="domain" description="Methyltransferase type 11" evidence="1">
    <location>
        <begin position="28"/>
        <end position="77"/>
    </location>
</feature>
<reference evidence="2 3" key="1">
    <citation type="journal article" date="2019" name="Int. J. Syst. Evol. Microbiol.">
        <title>The Global Catalogue of Microorganisms (GCM) 10K type strain sequencing project: providing services to taxonomists for standard genome sequencing and annotation.</title>
        <authorList>
            <consortium name="The Broad Institute Genomics Platform"/>
            <consortium name="The Broad Institute Genome Sequencing Center for Infectious Disease"/>
            <person name="Wu L."/>
            <person name="Ma J."/>
        </authorList>
    </citation>
    <scope>NUCLEOTIDE SEQUENCE [LARGE SCALE GENOMIC DNA]</scope>
    <source>
        <strain evidence="2 3">JCM 15421</strain>
    </source>
</reference>
<protein>
    <recommendedName>
        <fullName evidence="1">Methyltransferase type 11 domain-containing protein</fullName>
    </recommendedName>
</protein>
<accession>A0ABN1ICV5</accession>
<evidence type="ECO:0000313" key="3">
    <source>
        <dbReference type="Proteomes" id="UP001501523"/>
    </source>
</evidence>